<dbReference type="GO" id="GO:2000028">
    <property type="term" value="P:regulation of photoperiodism, flowering"/>
    <property type="evidence" value="ECO:0007669"/>
    <property type="project" value="InterPro"/>
</dbReference>
<feature type="region of interest" description="Disordered" evidence="1">
    <location>
        <begin position="1"/>
        <end position="143"/>
    </location>
</feature>
<proteinExistence type="predicted"/>
<dbReference type="AlphaFoldDB" id="A0A835KDI6"/>
<feature type="compositionally biased region" description="Basic and acidic residues" evidence="1">
    <location>
        <begin position="87"/>
        <end position="105"/>
    </location>
</feature>
<gene>
    <name evidence="2" type="ORF">HU200_020766</name>
</gene>
<dbReference type="PANTHER" id="PTHR34281">
    <property type="entry name" value="PROTEIN EARLY FLOWERING 3"/>
    <property type="match status" value="1"/>
</dbReference>
<sequence length="207" mass="22675">MRRGGSKDEAPDKVMGPLFPRLHVNDTVKGGPRAPPRNKMALYEQFSVPSHRISSAAAPPGPAPAPRGTPSGPLPARRPPPCHQRRPARDRLNKDNVADRQHSEIESYQTRGRKENAVETQNPAKAEKVPSSKPYAGMVQSGDSDLLGRGLRVIGEKRKMLHHGVDQNDDLSESSVESLPEMEISPDDVVGAIGPKHFWKARRAIVK</sequence>
<dbReference type="EMBL" id="JACEFO010001658">
    <property type="protein sequence ID" value="KAF8724748.1"/>
    <property type="molecule type" value="Genomic_DNA"/>
</dbReference>
<organism evidence="2 3">
    <name type="scientific">Digitaria exilis</name>
    <dbReference type="NCBI Taxonomy" id="1010633"/>
    <lineage>
        <taxon>Eukaryota</taxon>
        <taxon>Viridiplantae</taxon>
        <taxon>Streptophyta</taxon>
        <taxon>Embryophyta</taxon>
        <taxon>Tracheophyta</taxon>
        <taxon>Spermatophyta</taxon>
        <taxon>Magnoliopsida</taxon>
        <taxon>Liliopsida</taxon>
        <taxon>Poales</taxon>
        <taxon>Poaceae</taxon>
        <taxon>PACMAD clade</taxon>
        <taxon>Panicoideae</taxon>
        <taxon>Panicodae</taxon>
        <taxon>Paniceae</taxon>
        <taxon>Anthephorinae</taxon>
        <taxon>Digitaria</taxon>
    </lineage>
</organism>
<name>A0A835KDI6_9POAL</name>
<accession>A0A835KDI6</accession>
<dbReference type="InterPro" id="IPR039319">
    <property type="entry name" value="ELF3-like"/>
</dbReference>
<keyword evidence="3" id="KW-1185">Reference proteome</keyword>
<reference evidence="2" key="1">
    <citation type="submission" date="2020-07" db="EMBL/GenBank/DDBJ databases">
        <title>Genome sequence and genetic diversity analysis of an under-domesticated orphan crop, white fonio (Digitaria exilis).</title>
        <authorList>
            <person name="Bennetzen J.L."/>
            <person name="Chen S."/>
            <person name="Ma X."/>
            <person name="Wang X."/>
            <person name="Yssel A.E.J."/>
            <person name="Chaluvadi S.R."/>
            <person name="Johnson M."/>
            <person name="Gangashetty P."/>
            <person name="Hamidou F."/>
            <person name="Sanogo M.D."/>
            <person name="Zwaenepoel A."/>
            <person name="Wallace J."/>
            <person name="Van De Peer Y."/>
            <person name="Van Deynze A."/>
        </authorList>
    </citation>
    <scope>NUCLEOTIDE SEQUENCE</scope>
    <source>
        <tissue evidence="2">Leaves</tissue>
    </source>
</reference>
<protein>
    <submittedName>
        <fullName evidence="2">Uncharacterized protein</fullName>
    </submittedName>
</protein>
<feature type="compositionally biased region" description="Pro residues" evidence="1">
    <location>
        <begin position="59"/>
        <end position="82"/>
    </location>
</feature>
<dbReference type="Proteomes" id="UP000636709">
    <property type="component" value="Unassembled WGS sequence"/>
</dbReference>
<evidence type="ECO:0000313" key="2">
    <source>
        <dbReference type="EMBL" id="KAF8724748.1"/>
    </source>
</evidence>
<comment type="caution">
    <text evidence="2">The sequence shown here is derived from an EMBL/GenBank/DDBJ whole genome shotgun (WGS) entry which is preliminary data.</text>
</comment>
<dbReference type="OrthoDB" id="1939092at2759"/>
<evidence type="ECO:0000313" key="3">
    <source>
        <dbReference type="Proteomes" id="UP000636709"/>
    </source>
</evidence>
<dbReference type="PANTHER" id="PTHR34281:SF2">
    <property type="entry name" value="PROTEIN EARLY FLOWERING 3"/>
    <property type="match status" value="1"/>
</dbReference>
<evidence type="ECO:0000256" key="1">
    <source>
        <dbReference type="SAM" id="MobiDB-lite"/>
    </source>
</evidence>
<feature type="compositionally biased region" description="Basic and acidic residues" evidence="1">
    <location>
        <begin position="1"/>
        <end position="12"/>
    </location>
</feature>